<dbReference type="PANTHER" id="PTHR37326">
    <property type="entry name" value="BLL3975 PROTEIN"/>
    <property type="match status" value="1"/>
</dbReference>
<evidence type="ECO:0000313" key="7">
    <source>
        <dbReference type="Proteomes" id="UP000252893"/>
    </source>
</evidence>
<reference evidence="6 7" key="1">
    <citation type="submission" date="2018-06" db="EMBL/GenBank/DDBJ databases">
        <title>Genomic Encyclopedia of Type Strains, Phase IV (KMG-IV): sequencing the most valuable type-strain genomes for metagenomic binning, comparative biology and taxonomic classification.</title>
        <authorList>
            <person name="Goeker M."/>
        </authorList>
    </citation>
    <scope>NUCLEOTIDE SEQUENCE [LARGE SCALE GENOMIC DNA]</scope>
    <source>
        <strain evidence="6 7">DSM 25619</strain>
    </source>
</reference>
<dbReference type="InterPro" id="IPR053138">
    <property type="entry name" value="N-alpha-Ac-DABA_deacetylase"/>
</dbReference>
<accession>A0A366DPU5</accession>
<name>A0A366DPU5_9HYPH</name>
<keyword evidence="3" id="KW-0378">Hydrolase</keyword>
<dbReference type="RefSeq" id="WP_113945908.1">
    <property type="nucleotide sequence ID" value="NZ_JBHEEG010000010.1"/>
</dbReference>
<organism evidence="6 7">
    <name type="scientific">Pseudochrobactrum asaccharolyticum</name>
    <dbReference type="NCBI Taxonomy" id="354351"/>
    <lineage>
        <taxon>Bacteria</taxon>
        <taxon>Pseudomonadati</taxon>
        <taxon>Pseudomonadota</taxon>
        <taxon>Alphaproteobacteria</taxon>
        <taxon>Hyphomicrobiales</taxon>
        <taxon>Brucellaceae</taxon>
        <taxon>Pseudochrobactrum</taxon>
    </lineage>
</organism>
<dbReference type="SUPFAM" id="SSF53187">
    <property type="entry name" value="Zn-dependent exopeptidases"/>
    <property type="match status" value="1"/>
</dbReference>
<protein>
    <submittedName>
        <fullName evidence="6">N-alpha-acetyl-L-2,4-diaminobutyrate deacetylase</fullName>
    </submittedName>
</protein>
<keyword evidence="2" id="KW-0479">Metal-binding</keyword>
<dbReference type="GO" id="GO:0016788">
    <property type="term" value="F:hydrolase activity, acting on ester bonds"/>
    <property type="evidence" value="ECO:0007669"/>
    <property type="project" value="InterPro"/>
</dbReference>
<evidence type="ECO:0000256" key="1">
    <source>
        <dbReference type="ARBA" id="ARBA00001947"/>
    </source>
</evidence>
<dbReference type="AlphaFoldDB" id="A0A366DPU5"/>
<dbReference type="GO" id="GO:0046872">
    <property type="term" value="F:metal ion binding"/>
    <property type="evidence" value="ECO:0007669"/>
    <property type="project" value="UniProtKB-KW"/>
</dbReference>
<dbReference type="OrthoDB" id="9782876at2"/>
<dbReference type="InterPro" id="IPR043795">
    <property type="entry name" value="N-alpha-Ac-DABA-like"/>
</dbReference>
<dbReference type="Proteomes" id="UP000252893">
    <property type="component" value="Unassembled WGS sequence"/>
</dbReference>
<dbReference type="InterPro" id="IPR055438">
    <property type="entry name" value="AstE_AspA_cat"/>
</dbReference>
<proteinExistence type="predicted"/>
<keyword evidence="7" id="KW-1185">Reference proteome</keyword>
<feature type="domain" description="Succinylglutamate desuccinylase/Aspartoacylase catalytic" evidence="5">
    <location>
        <begin position="44"/>
        <end position="231"/>
    </location>
</feature>
<comment type="caution">
    <text evidence="6">The sequence shown here is derived from an EMBL/GenBank/DDBJ whole genome shotgun (WGS) entry which is preliminary data.</text>
</comment>
<dbReference type="PIRSF" id="PIRSF039012">
    <property type="entry name" value="ASP"/>
    <property type="match status" value="1"/>
</dbReference>
<dbReference type="GO" id="GO:0016811">
    <property type="term" value="F:hydrolase activity, acting on carbon-nitrogen (but not peptide) bonds, in linear amides"/>
    <property type="evidence" value="ECO:0007669"/>
    <property type="project" value="InterPro"/>
</dbReference>
<evidence type="ECO:0000256" key="3">
    <source>
        <dbReference type="ARBA" id="ARBA00022801"/>
    </source>
</evidence>
<gene>
    <name evidence="6" type="ORF">DFR47_10988</name>
</gene>
<keyword evidence="4" id="KW-0862">Zinc</keyword>
<sequence length="330" mass="35762">MASLEIDWTKDGRQSAYIHLPSSVNTSAWQSIRIPVYLLKNGAGPVTLLLGGNHGDEYEGQVALSKLAHHLKPEEIRGTIVIIPSLNLPAVMSGQRLSPIDDRNLNREFPGDAKGSVTQRLAHFVSTQLVPRCDNVIDLHSGGRTLNFVPCTFIHAQGNEAENQRFIDAALAFGAPLTVIIREPHADVMLDDVVEKSGKLMLSSELGGSACISVETMTLTYDGILSTLQHLNQIQTVNGRNVVKQPTQRLVTVPDAGYIHADDTGLYEPVVPLGTDLQAGDIIGYIHHTDRNDKAPSPVKAPKDGLLFCVAGQGLVRRDDTIVVIAVDHQ</sequence>
<evidence type="ECO:0000259" key="5">
    <source>
        <dbReference type="Pfam" id="PF24827"/>
    </source>
</evidence>
<dbReference type="CDD" id="cd06252">
    <property type="entry name" value="M14_ASTE_ASPA-like"/>
    <property type="match status" value="1"/>
</dbReference>
<dbReference type="EMBL" id="QNRH01000009">
    <property type="protein sequence ID" value="RBO91228.1"/>
    <property type="molecule type" value="Genomic_DNA"/>
</dbReference>
<dbReference type="Pfam" id="PF24827">
    <property type="entry name" value="AstE_AspA_cat"/>
    <property type="match status" value="1"/>
</dbReference>
<dbReference type="Gene3D" id="3.40.630.10">
    <property type="entry name" value="Zn peptidases"/>
    <property type="match status" value="1"/>
</dbReference>
<comment type="cofactor">
    <cofactor evidence="1">
        <name>Zn(2+)</name>
        <dbReference type="ChEBI" id="CHEBI:29105"/>
    </cofactor>
</comment>
<evidence type="ECO:0000313" key="6">
    <source>
        <dbReference type="EMBL" id="RBO91228.1"/>
    </source>
</evidence>
<evidence type="ECO:0000256" key="2">
    <source>
        <dbReference type="ARBA" id="ARBA00022723"/>
    </source>
</evidence>
<evidence type="ECO:0000256" key="4">
    <source>
        <dbReference type="ARBA" id="ARBA00022833"/>
    </source>
</evidence>
<dbReference type="PANTHER" id="PTHR37326:SF1">
    <property type="entry name" value="BLL3975 PROTEIN"/>
    <property type="match status" value="1"/>
</dbReference>